<proteinExistence type="predicted"/>
<dbReference type="AlphaFoldDB" id="A0A9E2L166"/>
<dbReference type="PIRSF" id="PIRSF004548">
    <property type="entry name" value="CreD"/>
    <property type="match status" value="1"/>
</dbReference>
<dbReference type="InterPro" id="IPR010364">
    <property type="entry name" value="Uncharacterised_IM_CreD"/>
</dbReference>
<gene>
    <name evidence="2" type="primary">creD</name>
    <name evidence="2" type="ORF">IAA16_04105</name>
</gene>
<dbReference type="NCBIfam" id="NF008712">
    <property type="entry name" value="PRK11715.1-1"/>
    <property type="match status" value="1"/>
</dbReference>
<keyword evidence="1" id="KW-1133">Transmembrane helix</keyword>
<keyword evidence="1" id="KW-0472">Membrane</keyword>
<dbReference type="Proteomes" id="UP000823914">
    <property type="component" value="Unassembled WGS sequence"/>
</dbReference>
<keyword evidence="1" id="KW-0812">Transmembrane</keyword>
<feature type="transmembrane region" description="Helical" evidence="1">
    <location>
        <begin position="336"/>
        <end position="355"/>
    </location>
</feature>
<evidence type="ECO:0000313" key="2">
    <source>
        <dbReference type="EMBL" id="MBU3849728.1"/>
    </source>
</evidence>
<feature type="transmembrane region" description="Helical" evidence="1">
    <location>
        <begin position="361"/>
        <end position="382"/>
    </location>
</feature>
<evidence type="ECO:0000256" key="1">
    <source>
        <dbReference type="SAM" id="Phobius"/>
    </source>
</evidence>
<protein>
    <submittedName>
        <fullName evidence="2">Cell envelope integrity protein CreD</fullName>
    </submittedName>
</protein>
<reference evidence="2" key="1">
    <citation type="journal article" date="2021" name="PeerJ">
        <title>Extensive microbial diversity within the chicken gut microbiome revealed by metagenomics and culture.</title>
        <authorList>
            <person name="Gilroy R."/>
            <person name="Ravi A."/>
            <person name="Getino M."/>
            <person name="Pursley I."/>
            <person name="Horton D.L."/>
            <person name="Alikhan N.F."/>
            <person name="Baker D."/>
            <person name="Gharbi K."/>
            <person name="Hall N."/>
            <person name="Watson M."/>
            <person name="Adriaenssens E.M."/>
            <person name="Foster-Nyarko E."/>
            <person name="Jarju S."/>
            <person name="Secka A."/>
            <person name="Antonio M."/>
            <person name="Oren A."/>
            <person name="Chaudhuri R.R."/>
            <person name="La Ragione R."/>
            <person name="Hildebrand F."/>
            <person name="Pallen M.J."/>
        </authorList>
    </citation>
    <scope>NUCLEOTIDE SEQUENCE</scope>
    <source>
        <strain evidence="2">Gambia15-2214</strain>
    </source>
</reference>
<comment type="caution">
    <text evidence="2">The sequence shown here is derived from an EMBL/GenBank/DDBJ whole genome shotgun (WGS) entry which is preliminary data.</text>
</comment>
<dbReference type="GO" id="GO:0005886">
    <property type="term" value="C:plasma membrane"/>
    <property type="evidence" value="ECO:0007669"/>
    <property type="project" value="TreeGrafter"/>
</dbReference>
<dbReference type="EMBL" id="JAHLFV010000094">
    <property type="protein sequence ID" value="MBU3849728.1"/>
    <property type="molecule type" value="Genomic_DNA"/>
</dbReference>
<accession>A0A9E2L166</accession>
<organism evidence="2 3">
    <name type="scientific">Candidatus Treponema excrementipullorum</name>
    <dbReference type="NCBI Taxonomy" id="2838768"/>
    <lineage>
        <taxon>Bacteria</taxon>
        <taxon>Pseudomonadati</taxon>
        <taxon>Spirochaetota</taxon>
        <taxon>Spirochaetia</taxon>
        <taxon>Spirochaetales</taxon>
        <taxon>Treponemataceae</taxon>
        <taxon>Treponema</taxon>
    </lineage>
</organism>
<feature type="transmembrane region" description="Helical" evidence="1">
    <location>
        <begin position="310"/>
        <end position="329"/>
    </location>
</feature>
<reference evidence="2" key="2">
    <citation type="submission" date="2021-04" db="EMBL/GenBank/DDBJ databases">
        <authorList>
            <person name="Gilroy R."/>
        </authorList>
    </citation>
    <scope>NUCLEOTIDE SEQUENCE</scope>
    <source>
        <strain evidence="2">Gambia15-2214</strain>
    </source>
</reference>
<feature type="transmembrane region" description="Helical" evidence="1">
    <location>
        <begin position="389"/>
        <end position="407"/>
    </location>
</feature>
<sequence length="450" mass="50266">MKKVLFSDTVGKIGIKPFIIAVLVVLFLIPLSMITSLVHDREFYRDSAIQSVLQPKGGEPVLEGLVLALPYEVTLEGRNADGSVYQRKETRYILSVPQNWNFTAEVQPEYLVRGIFDVPVFSCDTLSSGNFQPVPYETFKVDENRILWDEAMLLVGISNKKNFTALPVITVNGTPLEQSVTELQVSPFSHTVFFKMPADSVKQGFDYTMKASLQGGNSLSLTPLAENNTFEITSDWPNPGFSGGWLPVERTVTDNGFEARWDIAGLSTIYPKSWIATGGEEFGDMYGESITAEFITPVDNYQKTMRSVKYAVLFLIIPFLTIFIFEIFTRVRIHPVQYCLIGFADVLFYLLLLAISEHLTFGATYFISALAVCLTTLGYGAAIFRKLKWGVLFALVQGITYVFLFGTLQAEDYALLIGTLGLFCVVVALMVLTRKVDWYGTGVISEEKQE</sequence>
<dbReference type="PANTHER" id="PTHR30092">
    <property type="entry name" value="INNER MEMBRANE PROTEIN CRED"/>
    <property type="match status" value="1"/>
</dbReference>
<evidence type="ECO:0000313" key="3">
    <source>
        <dbReference type="Proteomes" id="UP000823914"/>
    </source>
</evidence>
<dbReference type="Pfam" id="PF06123">
    <property type="entry name" value="CreD"/>
    <property type="match status" value="1"/>
</dbReference>
<dbReference type="PANTHER" id="PTHR30092:SF0">
    <property type="entry name" value="INNER MEMBRANE PROTEIN CRED"/>
    <property type="match status" value="1"/>
</dbReference>
<feature type="transmembrane region" description="Helical" evidence="1">
    <location>
        <begin position="413"/>
        <end position="432"/>
    </location>
</feature>
<feature type="transmembrane region" description="Helical" evidence="1">
    <location>
        <begin position="18"/>
        <end position="38"/>
    </location>
</feature>
<name>A0A9E2L166_9SPIR</name>